<evidence type="ECO:0000256" key="3">
    <source>
        <dbReference type="ARBA" id="ARBA00022729"/>
    </source>
</evidence>
<reference evidence="13" key="2">
    <citation type="submission" date="2025-08" db="UniProtKB">
        <authorList>
            <consortium name="Ensembl"/>
        </authorList>
    </citation>
    <scope>IDENTIFICATION</scope>
</reference>
<dbReference type="InterPro" id="IPR050504">
    <property type="entry name" value="IgSF_BTN/MOG"/>
</dbReference>
<feature type="transmembrane region" description="Helical" evidence="11">
    <location>
        <begin position="287"/>
        <end position="308"/>
    </location>
</feature>
<dbReference type="SMART" id="SM00407">
    <property type="entry name" value="IGc1"/>
    <property type="match status" value="1"/>
</dbReference>
<dbReference type="InterPro" id="IPR007110">
    <property type="entry name" value="Ig-like_dom"/>
</dbReference>
<dbReference type="PANTHER" id="PTHR24100">
    <property type="entry name" value="BUTYROPHILIN"/>
    <property type="match status" value="1"/>
</dbReference>
<evidence type="ECO:0000256" key="11">
    <source>
        <dbReference type="SAM" id="Phobius"/>
    </source>
</evidence>
<dbReference type="Gene3D" id="2.60.40.10">
    <property type="entry name" value="Immunoglobulins"/>
    <property type="match status" value="2"/>
</dbReference>
<organism evidence="13 14">
    <name type="scientific">Lates calcarifer</name>
    <name type="common">Barramundi</name>
    <name type="synonym">Holocentrus calcarifer</name>
    <dbReference type="NCBI Taxonomy" id="8187"/>
    <lineage>
        <taxon>Eukaryota</taxon>
        <taxon>Metazoa</taxon>
        <taxon>Chordata</taxon>
        <taxon>Craniata</taxon>
        <taxon>Vertebrata</taxon>
        <taxon>Euteleostomi</taxon>
        <taxon>Actinopterygii</taxon>
        <taxon>Neopterygii</taxon>
        <taxon>Teleostei</taxon>
        <taxon>Neoteleostei</taxon>
        <taxon>Acanthomorphata</taxon>
        <taxon>Carangaria</taxon>
        <taxon>Carangaria incertae sedis</taxon>
        <taxon>Centropomidae</taxon>
        <taxon>Lates</taxon>
    </lineage>
</organism>
<keyword evidence="5 11" id="KW-0472">Membrane</keyword>
<feature type="region of interest" description="Disordered" evidence="10">
    <location>
        <begin position="319"/>
        <end position="546"/>
    </location>
</feature>
<dbReference type="InterPro" id="IPR053896">
    <property type="entry name" value="BTN3A2-like_Ig-C"/>
</dbReference>
<dbReference type="SUPFAM" id="SSF48726">
    <property type="entry name" value="Immunoglobulin"/>
    <property type="match status" value="2"/>
</dbReference>
<feature type="compositionally biased region" description="Polar residues" evidence="10">
    <location>
        <begin position="441"/>
        <end position="466"/>
    </location>
</feature>
<dbReference type="GO" id="GO:1903037">
    <property type="term" value="P:regulation of leukocyte cell-cell adhesion"/>
    <property type="evidence" value="ECO:0007669"/>
    <property type="project" value="UniProtKB-ARBA"/>
</dbReference>
<feature type="compositionally biased region" description="Basic and acidic residues" evidence="10">
    <location>
        <begin position="517"/>
        <end position="546"/>
    </location>
</feature>
<evidence type="ECO:0000259" key="12">
    <source>
        <dbReference type="PROSITE" id="PS50835"/>
    </source>
</evidence>
<evidence type="ECO:0000313" key="14">
    <source>
        <dbReference type="Proteomes" id="UP000314980"/>
    </source>
</evidence>
<dbReference type="PANTHER" id="PTHR24100:SF151">
    <property type="entry name" value="ICOS LIGAND"/>
    <property type="match status" value="1"/>
</dbReference>
<evidence type="ECO:0000256" key="2">
    <source>
        <dbReference type="ARBA" id="ARBA00022692"/>
    </source>
</evidence>
<sequence length="546" mass="61259">MIPNTTLGLSALYIVLLFTVGLRCFYCLVSVQNSRMFRVKDSQSGTTTSLVFHTVTVLALIHPCRGQSEVVGEPQPIIALVGDDIILPCRLHPAMDASDMTVEWARSDLDPRFVLVWRDGVELEAKKHPSYQRRTSLFPDQLKHGNISLKLSNVKLSDQGRYRCFVPALSKEFSVQLFVGAASSPVVTIAGINKTISAVVLECKSKGWYPEPEVLWLDGEGNLLSAGPTETVRGPDDLYTVSSRVTVEKRHSNSFTCRVQQNKTNQTRETHIHVPDDFFPSSSSSSVPAIVGVVVSLLLVLTLVFIVWKWRQNKLKNKSKCDVEQTQEVKEKRSNSDSNDPLMEPLMRNRETERETVENEEMKIHPSRETTNIHTQIKEETHQRPTDSDLQSAVEGGRPQQRGQTERETTNGQEETETLSAEGRGDDPNPTESDLEKGDKTTSVGENTNVNDKTTIHPSAQTTNPDTHIEEKTHQTPADSDLQGESPQEQGQTERETTTSLDKGRRKRRREETESEPGEKQRDDPNPPERNDDDKATGKRKKVEEI</sequence>
<feature type="compositionally biased region" description="Basic and acidic residues" evidence="10">
    <location>
        <begin position="347"/>
        <end position="368"/>
    </location>
</feature>
<dbReference type="FunFam" id="2.60.40.10:FF:000088">
    <property type="entry name" value="Butyrophilin subfamily 1 member A1"/>
    <property type="match status" value="1"/>
</dbReference>
<evidence type="ECO:0000256" key="6">
    <source>
        <dbReference type="ARBA" id="ARBA00023157"/>
    </source>
</evidence>
<keyword evidence="4 11" id="KW-1133">Transmembrane helix</keyword>
<dbReference type="InterPro" id="IPR013783">
    <property type="entry name" value="Ig-like_fold"/>
</dbReference>
<dbReference type="InterPro" id="IPR036179">
    <property type="entry name" value="Ig-like_dom_sf"/>
</dbReference>
<dbReference type="Pfam" id="PF22705">
    <property type="entry name" value="C2-set_3"/>
    <property type="match status" value="1"/>
</dbReference>
<dbReference type="FunFam" id="2.60.40.10:FF:000142">
    <property type="entry name" value="V-set domain-containing T-cell activation inhibitor 1"/>
    <property type="match status" value="1"/>
</dbReference>
<reference evidence="14" key="1">
    <citation type="submission" date="2015-09" db="EMBL/GenBank/DDBJ databases">
        <authorList>
            <person name="Sai Rama Sridatta P."/>
        </authorList>
    </citation>
    <scope>NUCLEOTIDE SEQUENCE [LARGE SCALE GENOMIC DNA]</scope>
</reference>
<keyword evidence="14" id="KW-1185">Reference proteome</keyword>
<dbReference type="GO" id="GO:0009897">
    <property type="term" value="C:external side of plasma membrane"/>
    <property type="evidence" value="ECO:0007669"/>
    <property type="project" value="TreeGrafter"/>
</dbReference>
<feature type="compositionally biased region" description="Basic and acidic residues" evidence="10">
    <location>
        <begin position="319"/>
        <end position="335"/>
    </location>
</feature>
<dbReference type="GeneTree" id="ENSGT01050000244843"/>
<dbReference type="GO" id="GO:0005102">
    <property type="term" value="F:signaling receptor binding"/>
    <property type="evidence" value="ECO:0007669"/>
    <property type="project" value="TreeGrafter"/>
</dbReference>
<dbReference type="GO" id="GO:0050863">
    <property type="term" value="P:regulation of T cell activation"/>
    <property type="evidence" value="ECO:0007669"/>
    <property type="project" value="UniProtKB-ARBA"/>
</dbReference>
<dbReference type="PROSITE" id="PS50835">
    <property type="entry name" value="IG_LIKE"/>
    <property type="match status" value="2"/>
</dbReference>
<proteinExistence type="inferred from homology"/>
<comment type="similarity">
    <text evidence="9">Belongs to the SKINT family.</text>
</comment>
<dbReference type="GO" id="GO:0042110">
    <property type="term" value="P:T cell activation"/>
    <property type="evidence" value="ECO:0007669"/>
    <property type="project" value="UniProtKB-ARBA"/>
</dbReference>
<keyword evidence="6" id="KW-1015">Disulfide bond</keyword>
<keyword evidence="2 11" id="KW-0812">Transmembrane</keyword>
<accession>A0A4W6DRM4</accession>
<name>A0A4W6DRM4_LATCA</name>
<dbReference type="GO" id="GO:0001817">
    <property type="term" value="P:regulation of cytokine production"/>
    <property type="evidence" value="ECO:0007669"/>
    <property type="project" value="TreeGrafter"/>
</dbReference>
<evidence type="ECO:0000256" key="8">
    <source>
        <dbReference type="ARBA" id="ARBA00023319"/>
    </source>
</evidence>
<dbReference type="AlphaFoldDB" id="A0A4W6DRM4"/>
<feature type="domain" description="Ig-like" evidence="12">
    <location>
        <begin position="68"/>
        <end position="174"/>
    </location>
</feature>
<dbReference type="InterPro" id="IPR013106">
    <property type="entry name" value="Ig_V-set"/>
</dbReference>
<evidence type="ECO:0000256" key="1">
    <source>
        <dbReference type="ARBA" id="ARBA00004370"/>
    </source>
</evidence>
<dbReference type="Ensembl" id="ENSLCAT00010028162.1">
    <property type="protein sequence ID" value="ENSLCAP00010027562.1"/>
    <property type="gene ID" value="ENSLCAG00010012958.1"/>
</dbReference>
<dbReference type="InParanoid" id="A0A4W6DRM4"/>
<reference evidence="13" key="3">
    <citation type="submission" date="2025-09" db="UniProtKB">
        <authorList>
            <consortium name="Ensembl"/>
        </authorList>
    </citation>
    <scope>IDENTIFICATION</scope>
</reference>
<dbReference type="GO" id="GO:0050852">
    <property type="term" value="P:T cell receptor signaling pathway"/>
    <property type="evidence" value="ECO:0007669"/>
    <property type="project" value="TreeGrafter"/>
</dbReference>
<dbReference type="InterPro" id="IPR003599">
    <property type="entry name" value="Ig_sub"/>
</dbReference>
<feature type="compositionally biased region" description="Polar residues" evidence="10">
    <location>
        <begin position="475"/>
        <end position="487"/>
    </location>
</feature>
<feature type="domain" description="Ig-like" evidence="12">
    <location>
        <begin position="185"/>
        <end position="273"/>
    </location>
</feature>
<evidence type="ECO:0000256" key="10">
    <source>
        <dbReference type="SAM" id="MobiDB-lite"/>
    </source>
</evidence>
<evidence type="ECO:0000256" key="9">
    <source>
        <dbReference type="ARBA" id="ARBA00038221"/>
    </source>
</evidence>
<comment type="subcellular location">
    <subcellularLocation>
        <location evidence="1">Membrane</location>
    </subcellularLocation>
</comment>
<dbReference type="Pfam" id="PF07686">
    <property type="entry name" value="V-set"/>
    <property type="match status" value="1"/>
</dbReference>
<protein>
    <recommendedName>
        <fullName evidence="12">Ig-like domain-containing protein</fullName>
    </recommendedName>
</protein>
<keyword evidence="7" id="KW-0325">Glycoprotein</keyword>
<keyword evidence="3" id="KW-0732">Signal</keyword>
<dbReference type="SMART" id="SM00409">
    <property type="entry name" value="IG"/>
    <property type="match status" value="1"/>
</dbReference>
<dbReference type="InterPro" id="IPR003597">
    <property type="entry name" value="Ig_C1-set"/>
</dbReference>
<feature type="compositionally biased region" description="Basic and acidic residues" evidence="10">
    <location>
        <begin position="376"/>
        <end position="387"/>
    </location>
</feature>
<evidence type="ECO:0000313" key="13">
    <source>
        <dbReference type="Ensembl" id="ENSLCAP00010027562.1"/>
    </source>
</evidence>
<dbReference type="Proteomes" id="UP000314980">
    <property type="component" value="Unassembled WGS sequence"/>
</dbReference>
<keyword evidence="8" id="KW-0393">Immunoglobulin domain</keyword>
<evidence type="ECO:0000256" key="5">
    <source>
        <dbReference type="ARBA" id="ARBA00023136"/>
    </source>
</evidence>
<evidence type="ECO:0000256" key="4">
    <source>
        <dbReference type="ARBA" id="ARBA00022989"/>
    </source>
</evidence>
<evidence type="ECO:0000256" key="7">
    <source>
        <dbReference type="ARBA" id="ARBA00023180"/>
    </source>
</evidence>